<feature type="compositionally biased region" description="Low complexity" evidence="1">
    <location>
        <begin position="294"/>
        <end position="305"/>
    </location>
</feature>
<feature type="compositionally biased region" description="Low complexity" evidence="1">
    <location>
        <begin position="1"/>
        <end position="30"/>
    </location>
</feature>
<feature type="compositionally biased region" description="Polar residues" evidence="1">
    <location>
        <begin position="183"/>
        <end position="194"/>
    </location>
</feature>
<feature type="region of interest" description="Disordered" evidence="1">
    <location>
        <begin position="292"/>
        <end position="320"/>
    </location>
</feature>
<comment type="caution">
    <text evidence="2">The sequence shown here is derived from an EMBL/GenBank/DDBJ whole genome shotgun (WGS) entry which is preliminary data.</text>
</comment>
<feature type="region of interest" description="Disordered" evidence="1">
    <location>
        <begin position="53"/>
        <end position="271"/>
    </location>
</feature>
<feature type="region of interest" description="Disordered" evidence="1">
    <location>
        <begin position="1"/>
        <end position="40"/>
    </location>
</feature>
<reference evidence="2" key="1">
    <citation type="submission" date="2022-10" db="EMBL/GenBank/DDBJ databases">
        <title>Tapping the CABI collections for fungal endophytes: first genome assemblies for Collariella, Neodidymelliopsis, Ascochyta clinopodiicola, Didymella pomorum, Didymosphaeria variabile, Neocosmospora piperis and Neocucurbitaria cava.</title>
        <authorList>
            <person name="Hill R."/>
        </authorList>
    </citation>
    <scope>NUCLEOTIDE SEQUENCE</scope>
    <source>
        <strain evidence="2">IMI 355082</strain>
    </source>
</reference>
<feature type="compositionally biased region" description="Polar residues" evidence="1">
    <location>
        <begin position="306"/>
        <end position="320"/>
    </location>
</feature>
<protein>
    <submittedName>
        <fullName evidence="2">Uncharacterized protein</fullName>
    </submittedName>
</protein>
<feature type="compositionally biased region" description="Polar residues" evidence="1">
    <location>
        <begin position="130"/>
        <end position="140"/>
    </location>
</feature>
<evidence type="ECO:0000313" key="3">
    <source>
        <dbReference type="Proteomes" id="UP001140453"/>
    </source>
</evidence>
<evidence type="ECO:0000256" key="1">
    <source>
        <dbReference type="SAM" id="MobiDB-lite"/>
    </source>
</evidence>
<feature type="region of interest" description="Disordered" evidence="1">
    <location>
        <begin position="336"/>
        <end position="360"/>
    </location>
</feature>
<dbReference type="OrthoDB" id="3648773at2759"/>
<organism evidence="2 3">
    <name type="scientific">Gnomoniopsis smithogilvyi</name>
    <dbReference type="NCBI Taxonomy" id="1191159"/>
    <lineage>
        <taxon>Eukaryota</taxon>
        <taxon>Fungi</taxon>
        <taxon>Dikarya</taxon>
        <taxon>Ascomycota</taxon>
        <taxon>Pezizomycotina</taxon>
        <taxon>Sordariomycetes</taxon>
        <taxon>Sordariomycetidae</taxon>
        <taxon>Diaporthales</taxon>
        <taxon>Gnomoniaceae</taxon>
        <taxon>Gnomoniopsis</taxon>
    </lineage>
</organism>
<keyword evidence="3" id="KW-1185">Reference proteome</keyword>
<name>A0A9W8YQG0_9PEZI</name>
<gene>
    <name evidence="2" type="ORF">N0V93_007438</name>
</gene>
<accession>A0A9W8YQG0</accession>
<dbReference type="EMBL" id="JAPEVB010000004">
    <property type="protein sequence ID" value="KAJ4389965.1"/>
    <property type="molecule type" value="Genomic_DNA"/>
</dbReference>
<feature type="compositionally biased region" description="Basic and acidic residues" evidence="1">
    <location>
        <begin position="158"/>
        <end position="168"/>
    </location>
</feature>
<proteinExistence type="predicted"/>
<feature type="compositionally biased region" description="Basic and acidic residues" evidence="1">
    <location>
        <begin position="53"/>
        <end position="73"/>
    </location>
</feature>
<dbReference type="AlphaFoldDB" id="A0A9W8YQG0"/>
<evidence type="ECO:0000313" key="2">
    <source>
        <dbReference type="EMBL" id="KAJ4389965.1"/>
    </source>
</evidence>
<dbReference type="Proteomes" id="UP001140453">
    <property type="component" value="Unassembled WGS sequence"/>
</dbReference>
<feature type="compositionally biased region" description="Polar residues" evidence="1">
    <location>
        <begin position="227"/>
        <end position="248"/>
    </location>
</feature>
<sequence>MSSRSPSGSPGFGSRSAQSRSTRTSGSQTADPPRPAKDGFEWVWYPEGYWAERSTERRTSSTELTRNQEEAKHSLVNRHSKIFKWGTRPSMSTRDLTERSTERPASQRSGTGDGLPSDAQHPLWQLPKNLPQSPYLSESEQVAALQQAVSPKSLESAPRIRDTWRRMNVEASAPLAEVISPGTKPTTAPGSSRFSWRPFHKHPLSEPSTEFPGESSEAQAAVDASPSYFTQTPVYQSSGHPPSGTSPIDNGRSGPKRVSFSAPKDRETPALVPGHRNLRKWLMMKIPRVRKDSVSSSTVSPTGSSRRNWIENSTPSSPASSDIVVQFNRQVHLPGATQSYPAGEAKHVRTPPLKKNTASGKPRSLFIDIRHAELDDNSSISTEKSVKVKPRVFSYRKGHTPEKRQWWDEPTVAVRRDPVQDASFFEFNMPEHLPNSPMCPAHPMHKGKGKLVCVYHGRAKSADQSRELAEVDE</sequence>